<comment type="caution">
    <text evidence="11">The sequence shown here is derived from an EMBL/GenBank/DDBJ whole genome shotgun (WGS) entry which is preliminary data.</text>
</comment>
<organism evidence="11 12">
    <name type="scientific">Dactylosporangium sucinum</name>
    <dbReference type="NCBI Taxonomy" id="1424081"/>
    <lineage>
        <taxon>Bacteria</taxon>
        <taxon>Bacillati</taxon>
        <taxon>Actinomycetota</taxon>
        <taxon>Actinomycetes</taxon>
        <taxon>Micromonosporales</taxon>
        <taxon>Micromonosporaceae</taxon>
        <taxon>Dactylosporangium</taxon>
    </lineage>
</organism>
<evidence type="ECO:0000256" key="4">
    <source>
        <dbReference type="ARBA" id="ARBA00022723"/>
    </source>
</evidence>
<keyword evidence="8" id="KW-0411">Iron-sulfur</keyword>
<gene>
    <name evidence="11" type="primary">dpo</name>
    <name evidence="11" type="ORF">GCM10007977_038680</name>
</gene>
<evidence type="ECO:0000313" key="12">
    <source>
        <dbReference type="Proteomes" id="UP000642070"/>
    </source>
</evidence>
<evidence type="ECO:0000256" key="8">
    <source>
        <dbReference type="ARBA" id="ARBA00023014"/>
    </source>
</evidence>
<keyword evidence="9" id="KW-0234">DNA repair</keyword>
<dbReference type="InterPro" id="IPR005122">
    <property type="entry name" value="Uracil-DNA_glycosylase-like"/>
</dbReference>
<evidence type="ECO:0000256" key="3">
    <source>
        <dbReference type="ARBA" id="ARBA00022485"/>
    </source>
</evidence>
<name>A0A917TQK4_9ACTN</name>
<dbReference type="InterPro" id="IPR005273">
    <property type="entry name" value="Ura-DNA_glyco_family4"/>
</dbReference>
<proteinExistence type="inferred from homology"/>
<dbReference type="EMBL" id="BMPI01000017">
    <property type="protein sequence ID" value="GGM33492.1"/>
    <property type="molecule type" value="Genomic_DNA"/>
</dbReference>
<dbReference type="GO" id="GO:0051539">
    <property type="term" value="F:4 iron, 4 sulfur cluster binding"/>
    <property type="evidence" value="ECO:0007669"/>
    <property type="project" value="UniProtKB-KW"/>
</dbReference>
<evidence type="ECO:0000256" key="5">
    <source>
        <dbReference type="ARBA" id="ARBA00022763"/>
    </source>
</evidence>
<dbReference type="NCBIfam" id="TIGR00758">
    <property type="entry name" value="UDG_fam4"/>
    <property type="match status" value="1"/>
</dbReference>
<keyword evidence="4" id="KW-0479">Metal-binding</keyword>
<feature type="domain" description="Uracil-DNA glycosylase-like" evidence="10">
    <location>
        <begin position="41"/>
        <end position="206"/>
    </location>
</feature>
<dbReference type="Pfam" id="PF03167">
    <property type="entry name" value="UDG"/>
    <property type="match status" value="1"/>
</dbReference>
<keyword evidence="3" id="KW-0004">4Fe-4S</keyword>
<dbReference type="SMART" id="SM00987">
    <property type="entry name" value="UreE_C"/>
    <property type="match status" value="1"/>
</dbReference>
<evidence type="ECO:0000256" key="6">
    <source>
        <dbReference type="ARBA" id="ARBA00022801"/>
    </source>
</evidence>
<evidence type="ECO:0000256" key="2">
    <source>
        <dbReference type="ARBA" id="ARBA00019403"/>
    </source>
</evidence>
<dbReference type="GO" id="GO:0097506">
    <property type="term" value="F:deaminated base DNA N-glycosylase activity"/>
    <property type="evidence" value="ECO:0007669"/>
    <property type="project" value="UniProtKB-ARBA"/>
</dbReference>
<dbReference type="GO" id="GO:0006281">
    <property type="term" value="P:DNA repair"/>
    <property type="evidence" value="ECO:0007669"/>
    <property type="project" value="UniProtKB-KW"/>
</dbReference>
<dbReference type="SUPFAM" id="SSF52141">
    <property type="entry name" value="Uracil-DNA glycosylase-like"/>
    <property type="match status" value="1"/>
</dbReference>
<keyword evidence="7" id="KW-0408">Iron</keyword>
<dbReference type="NCBIfam" id="TIGR03914">
    <property type="entry name" value="UDG_fam_dom"/>
    <property type="match status" value="1"/>
</dbReference>
<accession>A0A917TQK4</accession>
<evidence type="ECO:0000256" key="1">
    <source>
        <dbReference type="ARBA" id="ARBA00006521"/>
    </source>
</evidence>
<evidence type="ECO:0000313" key="11">
    <source>
        <dbReference type="EMBL" id="GGM33492.1"/>
    </source>
</evidence>
<dbReference type="AlphaFoldDB" id="A0A917TQK4"/>
<evidence type="ECO:0000256" key="7">
    <source>
        <dbReference type="ARBA" id="ARBA00023004"/>
    </source>
</evidence>
<evidence type="ECO:0000259" key="10">
    <source>
        <dbReference type="SMART" id="SM00986"/>
    </source>
</evidence>
<dbReference type="GO" id="GO:0046872">
    <property type="term" value="F:metal ion binding"/>
    <property type="evidence" value="ECO:0007669"/>
    <property type="project" value="UniProtKB-KW"/>
</dbReference>
<dbReference type="InterPro" id="IPR051536">
    <property type="entry name" value="UDG_Type-4/5"/>
</dbReference>
<protein>
    <recommendedName>
        <fullName evidence="2">Type-4 uracil-DNA glycosylase</fullName>
    </recommendedName>
</protein>
<dbReference type="PANTHER" id="PTHR33693">
    <property type="entry name" value="TYPE-5 URACIL-DNA GLYCOSYLASE"/>
    <property type="match status" value="1"/>
</dbReference>
<keyword evidence="12" id="KW-1185">Reference proteome</keyword>
<dbReference type="PANTHER" id="PTHR33693:SF9">
    <property type="entry name" value="TYPE-4 URACIL-DNA GLYCOSYLASE"/>
    <property type="match status" value="1"/>
</dbReference>
<keyword evidence="6" id="KW-0378">Hydrolase</keyword>
<dbReference type="SMART" id="SM00986">
    <property type="entry name" value="UDG"/>
    <property type="match status" value="1"/>
</dbReference>
<dbReference type="Proteomes" id="UP000642070">
    <property type="component" value="Unassembled WGS sequence"/>
</dbReference>
<keyword evidence="5" id="KW-0227">DNA damage</keyword>
<reference evidence="11" key="2">
    <citation type="submission" date="2020-09" db="EMBL/GenBank/DDBJ databases">
        <authorList>
            <person name="Sun Q."/>
            <person name="Ohkuma M."/>
        </authorList>
    </citation>
    <scope>NUCLEOTIDE SEQUENCE</scope>
    <source>
        <strain evidence="11">JCM 19831</strain>
    </source>
</reference>
<sequence>MSNRMSAEEYVPEGADLDELREAVQRCRGCPLYRDATQAVFGAGAAGARILVVGEQPGDVEDRRGEPFVGPAGKLLDRAFDAAGLDRGLMYVTNAVKHFKYRASAPGKRRIHQTPDQREITACRPWLVEEFRQLRPAQVVALGATAGKALLGPSFRVTQQRGVPLAVPEEFPAAPGAVLVATIHPSAVLRADDRDAAFDGLVRDLETLRSPAA</sequence>
<reference evidence="11" key="1">
    <citation type="journal article" date="2014" name="Int. J. Syst. Evol. Microbiol.">
        <title>Complete genome sequence of Corynebacterium casei LMG S-19264T (=DSM 44701T), isolated from a smear-ripened cheese.</title>
        <authorList>
            <consortium name="US DOE Joint Genome Institute (JGI-PGF)"/>
            <person name="Walter F."/>
            <person name="Albersmeier A."/>
            <person name="Kalinowski J."/>
            <person name="Ruckert C."/>
        </authorList>
    </citation>
    <scope>NUCLEOTIDE SEQUENCE</scope>
    <source>
        <strain evidence="11">JCM 19831</strain>
    </source>
</reference>
<evidence type="ECO:0000256" key="9">
    <source>
        <dbReference type="ARBA" id="ARBA00023204"/>
    </source>
</evidence>
<comment type="similarity">
    <text evidence="1">Belongs to the uracil-DNA glycosylase (UDG) superfamily. Type 4 (UDGa) family.</text>
</comment>
<dbReference type="InterPro" id="IPR036895">
    <property type="entry name" value="Uracil-DNA_glycosylase-like_sf"/>
</dbReference>
<dbReference type="CDD" id="cd10030">
    <property type="entry name" value="UDG-F4_TTUDGA_SPO1dp_like"/>
    <property type="match status" value="1"/>
</dbReference>
<dbReference type="Gene3D" id="3.40.470.10">
    <property type="entry name" value="Uracil-DNA glycosylase-like domain"/>
    <property type="match status" value="1"/>
</dbReference>